<dbReference type="PANTHER" id="PTHR11662">
    <property type="entry name" value="SOLUTE CARRIER FAMILY 17"/>
    <property type="match status" value="1"/>
</dbReference>
<dbReference type="FunFam" id="1.20.1250.20:FF:000532">
    <property type="entry name" value="SLC (SoLute Carrier) homolog"/>
    <property type="match status" value="1"/>
</dbReference>
<dbReference type="GO" id="GO:0016020">
    <property type="term" value="C:membrane"/>
    <property type="evidence" value="ECO:0007669"/>
    <property type="project" value="UniProtKB-SubCell"/>
</dbReference>
<name>A0A8J5MQP7_HOMAM</name>
<dbReference type="SUPFAM" id="SSF103473">
    <property type="entry name" value="MFS general substrate transporter"/>
    <property type="match status" value="1"/>
</dbReference>
<keyword evidence="8" id="KW-1185">Reference proteome</keyword>
<dbReference type="EMBL" id="JAHLQT010031508">
    <property type="protein sequence ID" value="KAG7160250.1"/>
    <property type="molecule type" value="Genomic_DNA"/>
</dbReference>
<evidence type="ECO:0000256" key="6">
    <source>
        <dbReference type="SAM" id="SignalP"/>
    </source>
</evidence>
<dbReference type="InterPro" id="IPR036259">
    <property type="entry name" value="MFS_trans_sf"/>
</dbReference>
<keyword evidence="6" id="KW-0732">Signal</keyword>
<evidence type="ECO:0000256" key="3">
    <source>
        <dbReference type="ARBA" id="ARBA00022989"/>
    </source>
</evidence>
<feature type="transmembrane region" description="Helical" evidence="5">
    <location>
        <begin position="228"/>
        <end position="251"/>
    </location>
</feature>
<dbReference type="InterPro" id="IPR011701">
    <property type="entry name" value="MFS"/>
</dbReference>
<feature type="transmembrane region" description="Helical" evidence="5">
    <location>
        <begin position="331"/>
        <end position="350"/>
    </location>
</feature>
<feature type="signal peptide" evidence="6">
    <location>
        <begin position="1"/>
        <end position="22"/>
    </location>
</feature>
<evidence type="ECO:0000256" key="4">
    <source>
        <dbReference type="ARBA" id="ARBA00023136"/>
    </source>
</evidence>
<comment type="subcellular location">
    <subcellularLocation>
        <location evidence="1">Membrane</location>
        <topology evidence="1">Multi-pass membrane protein</topology>
    </subcellularLocation>
</comment>
<keyword evidence="3 5" id="KW-1133">Transmembrane helix</keyword>
<protein>
    <submittedName>
        <fullName evidence="7">Inorganic phosphate cotransporter-like 9</fullName>
    </submittedName>
</protein>
<feature type="transmembrane region" description="Helical" evidence="5">
    <location>
        <begin position="59"/>
        <end position="86"/>
    </location>
</feature>
<sequence length="492" mass="54521">MRGWSLLRVWPWLLSFVGYSRVSLVDDLKHQTTSSIKQKEGDSFGQGNSSEIGFGKRHVLIILLFLGFAGVYAMRVNLSVAIVAMVKSRPRSQNQNEQIDETCPIPEAQRTKMGSSEIGGEFDWDEETQGMILGSFFYGYLLTNYLGGYLAERLGGRLIFGTGVTLTALLTVISPLAARHSSSAFVIIRILEGMTEERARSLARICGGCQLGTVITLSISGWLTQTPWGWPSVFIIFGLYGLVWGCLWFMYAYDTPDLHPTVSTAEKIYIKQGTGDHRKNEKLDVPWLSILTSTPFLVVIAAHIGQNWGFYCILTELPTYLKNIQHYDMKQNGILSALPYLVMWLFSLVYSAYMDHLLEKGVLTTKQIRQLSTVIATYIPMVLLLLIPWAGCDGQLAVTLICIAVGTTGATFCAFHCAFQELAPNFSGTLTGISNTLATIPGFLAPAVTGAIINNQQTLSQWKKVFYLVSLVYLVLCSLYLIFLSKTTIKGD</sequence>
<feature type="transmembrane region" description="Helical" evidence="5">
    <location>
        <begin position="287"/>
        <end position="311"/>
    </location>
</feature>
<dbReference type="GO" id="GO:0006820">
    <property type="term" value="P:monoatomic anion transport"/>
    <property type="evidence" value="ECO:0007669"/>
    <property type="project" value="TreeGrafter"/>
</dbReference>
<feature type="transmembrane region" description="Helical" evidence="5">
    <location>
        <begin position="158"/>
        <end position="178"/>
    </location>
</feature>
<dbReference type="InterPro" id="IPR050382">
    <property type="entry name" value="MFS_Na/Anion_cotransporter"/>
</dbReference>
<dbReference type="GO" id="GO:0022857">
    <property type="term" value="F:transmembrane transporter activity"/>
    <property type="evidence" value="ECO:0007669"/>
    <property type="project" value="InterPro"/>
</dbReference>
<gene>
    <name evidence="7" type="primary">Pht-L9</name>
    <name evidence="7" type="ORF">Hamer_G021719</name>
</gene>
<evidence type="ECO:0000256" key="2">
    <source>
        <dbReference type="ARBA" id="ARBA00022692"/>
    </source>
</evidence>
<keyword evidence="4 5" id="KW-0472">Membrane</keyword>
<dbReference type="Gene3D" id="1.20.1250.20">
    <property type="entry name" value="MFS general substrate transporter like domains"/>
    <property type="match status" value="3"/>
</dbReference>
<evidence type="ECO:0000313" key="8">
    <source>
        <dbReference type="Proteomes" id="UP000747542"/>
    </source>
</evidence>
<feature type="transmembrane region" description="Helical" evidence="5">
    <location>
        <begin position="430"/>
        <end position="453"/>
    </location>
</feature>
<evidence type="ECO:0000313" key="7">
    <source>
        <dbReference type="EMBL" id="KAG7160250.1"/>
    </source>
</evidence>
<dbReference type="Proteomes" id="UP000747542">
    <property type="component" value="Unassembled WGS sequence"/>
</dbReference>
<dbReference type="CDD" id="cd17318">
    <property type="entry name" value="MFS_SLC17"/>
    <property type="match status" value="1"/>
</dbReference>
<proteinExistence type="predicted"/>
<comment type="caution">
    <text evidence="7">The sequence shown here is derived from an EMBL/GenBank/DDBJ whole genome shotgun (WGS) entry which is preliminary data.</text>
</comment>
<accession>A0A8J5MQP7</accession>
<evidence type="ECO:0000256" key="1">
    <source>
        <dbReference type="ARBA" id="ARBA00004141"/>
    </source>
</evidence>
<dbReference type="PANTHER" id="PTHR11662:SF399">
    <property type="entry name" value="FI19708P1-RELATED"/>
    <property type="match status" value="1"/>
</dbReference>
<organism evidence="7 8">
    <name type="scientific">Homarus americanus</name>
    <name type="common">American lobster</name>
    <dbReference type="NCBI Taxonomy" id="6706"/>
    <lineage>
        <taxon>Eukaryota</taxon>
        <taxon>Metazoa</taxon>
        <taxon>Ecdysozoa</taxon>
        <taxon>Arthropoda</taxon>
        <taxon>Crustacea</taxon>
        <taxon>Multicrustacea</taxon>
        <taxon>Malacostraca</taxon>
        <taxon>Eumalacostraca</taxon>
        <taxon>Eucarida</taxon>
        <taxon>Decapoda</taxon>
        <taxon>Pleocyemata</taxon>
        <taxon>Astacidea</taxon>
        <taxon>Nephropoidea</taxon>
        <taxon>Nephropidae</taxon>
        <taxon>Homarus</taxon>
    </lineage>
</organism>
<evidence type="ECO:0000256" key="5">
    <source>
        <dbReference type="SAM" id="Phobius"/>
    </source>
</evidence>
<feature type="transmembrane region" description="Helical" evidence="5">
    <location>
        <begin position="465"/>
        <end position="484"/>
    </location>
</feature>
<feature type="chain" id="PRO_5035314973" evidence="6">
    <location>
        <begin position="23"/>
        <end position="492"/>
    </location>
</feature>
<dbReference type="Pfam" id="PF07690">
    <property type="entry name" value="MFS_1"/>
    <property type="match status" value="1"/>
</dbReference>
<keyword evidence="2 5" id="KW-0812">Transmembrane</keyword>
<feature type="transmembrane region" description="Helical" evidence="5">
    <location>
        <begin position="371"/>
        <end position="390"/>
    </location>
</feature>
<reference evidence="7" key="1">
    <citation type="journal article" date="2021" name="Sci. Adv.">
        <title>The American lobster genome reveals insights on longevity, neural, and immune adaptations.</title>
        <authorList>
            <person name="Polinski J.M."/>
            <person name="Zimin A.V."/>
            <person name="Clark K.F."/>
            <person name="Kohn A.B."/>
            <person name="Sadowski N."/>
            <person name="Timp W."/>
            <person name="Ptitsyn A."/>
            <person name="Khanna P."/>
            <person name="Romanova D.Y."/>
            <person name="Williams P."/>
            <person name="Greenwood S.J."/>
            <person name="Moroz L.L."/>
            <person name="Walt D.R."/>
            <person name="Bodnar A.G."/>
        </authorList>
    </citation>
    <scope>NUCLEOTIDE SEQUENCE</scope>
    <source>
        <strain evidence="7">GMGI-L3</strain>
    </source>
</reference>
<dbReference type="AlphaFoldDB" id="A0A8J5MQP7"/>
<feature type="transmembrane region" description="Helical" evidence="5">
    <location>
        <begin position="131"/>
        <end position="151"/>
    </location>
</feature>
<feature type="transmembrane region" description="Helical" evidence="5">
    <location>
        <begin position="396"/>
        <end position="418"/>
    </location>
</feature>